<evidence type="ECO:0000256" key="5">
    <source>
        <dbReference type="ARBA" id="ARBA00023004"/>
    </source>
</evidence>
<dbReference type="InterPro" id="IPR005249">
    <property type="entry name" value="YqeK"/>
</dbReference>
<proteinExistence type="predicted"/>
<dbReference type="EMBL" id="JAOUSE010000001">
    <property type="protein sequence ID" value="MCU9592944.1"/>
    <property type="molecule type" value="Genomic_DNA"/>
</dbReference>
<dbReference type="Proteomes" id="UP001208656">
    <property type="component" value="Unassembled WGS sequence"/>
</dbReference>
<keyword evidence="2" id="KW-0479">Metal-binding</keyword>
<keyword evidence="5" id="KW-0408">Iron</keyword>
<dbReference type="CDD" id="cd00077">
    <property type="entry name" value="HDc"/>
    <property type="match status" value="1"/>
</dbReference>
<evidence type="ECO:0000256" key="3">
    <source>
        <dbReference type="ARBA" id="ARBA00022741"/>
    </source>
</evidence>
<evidence type="ECO:0000256" key="1">
    <source>
        <dbReference type="ARBA" id="ARBA00012506"/>
    </source>
</evidence>
<dbReference type="Gene3D" id="1.10.3210.10">
    <property type="entry name" value="Hypothetical protein af1432"/>
    <property type="match status" value="1"/>
</dbReference>
<evidence type="ECO:0000256" key="2">
    <source>
        <dbReference type="ARBA" id="ARBA00022723"/>
    </source>
</evidence>
<evidence type="ECO:0000313" key="9">
    <source>
        <dbReference type="Proteomes" id="UP001208656"/>
    </source>
</evidence>
<evidence type="ECO:0000256" key="6">
    <source>
        <dbReference type="ARBA" id="ARBA00049417"/>
    </source>
</evidence>
<organism evidence="8 9">
    <name type="scientific">Pallidibacillus thermolactis</name>
    <dbReference type="NCBI Taxonomy" id="251051"/>
    <lineage>
        <taxon>Bacteria</taxon>
        <taxon>Bacillati</taxon>
        <taxon>Bacillota</taxon>
        <taxon>Bacilli</taxon>
        <taxon>Bacillales</taxon>
        <taxon>Bacillaceae</taxon>
        <taxon>Pallidibacillus</taxon>
    </lineage>
</organism>
<dbReference type="EC" id="3.6.1.41" evidence="1"/>
<sequence length="188" mass="21871">MERDKALSIVKPHLTEKRYIHTIGVMETAVDLAKKYGYDEKKAELAAIFHDYAKYRPENEMKSIIIEQKMPKELLDFHPELWHAPVGSYLVKTEVGIEDVDILNAITYHTTGRPNMTLLEKIIFIADYIEPNRNFPGVEQVRDLVKTNLDGAILQSLKNTIIYLTKKNATIYPDTLYTYNYFIKMKEE</sequence>
<name>A0ABT2WB89_9BACI</name>
<reference evidence="8 9" key="1">
    <citation type="submission" date="2022-10" db="EMBL/GenBank/DDBJ databases">
        <title>Description of Fervidibacillus gen. nov. in the family Fervidibacillaceae fam. nov. with two species, Fervidibacillus albus sp. nov., and Fervidibacillus halotolerans sp. nov., isolated from tidal flat sediments.</title>
        <authorList>
            <person name="Kwon K.K."/>
            <person name="Yang S.-H."/>
        </authorList>
    </citation>
    <scope>NUCLEOTIDE SEQUENCE [LARGE SCALE GENOMIC DNA]</scope>
    <source>
        <strain evidence="8 9">DSM 23332</strain>
    </source>
</reference>
<dbReference type="Pfam" id="PF01966">
    <property type="entry name" value="HD"/>
    <property type="match status" value="1"/>
</dbReference>
<comment type="catalytic activity">
    <reaction evidence="6">
        <text>P(1),P(4)-bis(5'-adenosyl) tetraphosphate + H2O = 2 ADP + 2 H(+)</text>
        <dbReference type="Rhea" id="RHEA:24252"/>
        <dbReference type="ChEBI" id="CHEBI:15377"/>
        <dbReference type="ChEBI" id="CHEBI:15378"/>
        <dbReference type="ChEBI" id="CHEBI:58141"/>
        <dbReference type="ChEBI" id="CHEBI:456216"/>
        <dbReference type="EC" id="3.6.1.41"/>
    </reaction>
</comment>
<dbReference type="InterPro" id="IPR003607">
    <property type="entry name" value="HD/PDEase_dom"/>
</dbReference>
<keyword evidence="9" id="KW-1185">Reference proteome</keyword>
<keyword evidence="4 8" id="KW-0378">Hydrolase</keyword>
<evidence type="ECO:0000259" key="7">
    <source>
        <dbReference type="PROSITE" id="PS51831"/>
    </source>
</evidence>
<dbReference type="PANTHER" id="PTHR35795">
    <property type="entry name" value="SLR1885 PROTEIN"/>
    <property type="match status" value="1"/>
</dbReference>
<accession>A0ABT2WB89</accession>
<dbReference type="RefSeq" id="WP_173658389.1">
    <property type="nucleotide sequence ID" value="NZ_JAOUSE010000001.1"/>
</dbReference>
<dbReference type="GO" id="GO:0008803">
    <property type="term" value="F:bis(5'-nucleosyl)-tetraphosphatase (symmetrical) activity"/>
    <property type="evidence" value="ECO:0007669"/>
    <property type="project" value="UniProtKB-EC"/>
</dbReference>
<dbReference type="InterPro" id="IPR006674">
    <property type="entry name" value="HD_domain"/>
</dbReference>
<gene>
    <name evidence="8" type="primary">yqeK</name>
    <name evidence="8" type="ORF">OEV82_00570</name>
</gene>
<dbReference type="SMART" id="SM00471">
    <property type="entry name" value="HDc"/>
    <property type="match status" value="1"/>
</dbReference>
<dbReference type="SUPFAM" id="SSF109604">
    <property type="entry name" value="HD-domain/PDEase-like"/>
    <property type="match status" value="1"/>
</dbReference>
<dbReference type="PANTHER" id="PTHR35795:SF1">
    <property type="entry name" value="BIS(5'-NUCLEOSYL)-TETRAPHOSPHATASE, SYMMETRICAL"/>
    <property type="match status" value="1"/>
</dbReference>
<evidence type="ECO:0000256" key="4">
    <source>
        <dbReference type="ARBA" id="ARBA00022801"/>
    </source>
</evidence>
<comment type="caution">
    <text evidence="8">The sequence shown here is derived from an EMBL/GenBank/DDBJ whole genome shotgun (WGS) entry which is preliminary data.</text>
</comment>
<feature type="domain" description="HD" evidence="7">
    <location>
        <begin position="18"/>
        <end position="132"/>
    </location>
</feature>
<dbReference type="NCBIfam" id="TIGR00488">
    <property type="entry name" value="bis(5'-nucleosyl)-tetraphosphatase (symmetrical) YqeK"/>
    <property type="match status" value="1"/>
</dbReference>
<protein>
    <recommendedName>
        <fullName evidence="1">bis(5'-nucleosyl)-tetraphosphatase (symmetrical)</fullName>
        <ecNumber evidence="1">3.6.1.41</ecNumber>
    </recommendedName>
</protein>
<keyword evidence="3" id="KW-0547">Nucleotide-binding</keyword>
<evidence type="ECO:0000313" key="8">
    <source>
        <dbReference type="EMBL" id="MCU9592944.1"/>
    </source>
</evidence>
<dbReference type="InterPro" id="IPR051094">
    <property type="entry name" value="Diverse_Catalytic_Enzymes"/>
</dbReference>
<dbReference type="PROSITE" id="PS51831">
    <property type="entry name" value="HD"/>
    <property type="match status" value="1"/>
</dbReference>